<dbReference type="OrthoDB" id="5297467at2"/>
<dbReference type="HAMAP" id="MF_00598">
    <property type="entry name" value="Smg"/>
    <property type="match status" value="1"/>
</dbReference>
<dbReference type="PANTHER" id="PTHR38692:SF1">
    <property type="entry name" value="PROTEIN SMG"/>
    <property type="match status" value="1"/>
</dbReference>
<protein>
    <recommendedName>
        <fullName evidence="1">Protein Smg homolog</fullName>
    </recommendedName>
</protein>
<reference evidence="2 3" key="1">
    <citation type="journal article" date="2018" name="Environ. Microbiol.">
        <title>Isolation and genomic characterization of Novimethylophilus kurashikiensis gen. nov. sp. nov., a new lanthanide-dependent methylotrophic species of Methylophilaceae.</title>
        <authorList>
            <person name="Lv H."/>
            <person name="Sahin N."/>
            <person name="Tani A."/>
        </authorList>
    </citation>
    <scope>NUCLEOTIDE SEQUENCE [LARGE SCALE GENOMIC DNA]</scope>
    <source>
        <strain evidence="2 3">La2-4</strain>
    </source>
</reference>
<evidence type="ECO:0000313" key="3">
    <source>
        <dbReference type="Proteomes" id="UP000245081"/>
    </source>
</evidence>
<comment type="caution">
    <text evidence="2">The sequence shown here is derived from an EMBL/GenBank/DDBJ whole genome shotgun (WGS) entry which is preliminary data.</text>
</comment>
<dbReference type="RefSeq" id="WP_109014964.1">
    <property type="nucleotide sequence ID" value="NZ_BDOQ01000003.1"/>
</dbReference>
<proteinExistence type="inferred from homology"/>
<dbReference type="Pfam" id="PF04361">
    <property type="entry name" value="DUF494"/>
    <property type="match status" value="1"/>
</dbReference>
<gene>
    <name evidence="1 2" type="primary">smg</name>
    <name evidence="2" type="ORF">NMK_1354</name>
</gene>
<accession>A0A2R5FA58</accession>
<dbReference type="EMBL" id="BDOQ01000003">
    <property type="protein sequence ID" value="GBG13803.1"/>
    <property type="molecule type" value="Genomic_DNA"/>
</dbReference>
<evidence type="ECO:0000313" key="2">
    <source>
        <dbReference type="EMBL" id="GBG13803.1"/>
    </source>
</evidence>
<dbReference type="Proteomes" id="UP000245081">
    <property type="component" value="Unassembled WGS sequence"/>
</dbReference>
<sequence length="153" mass="17440">MFELLVYLFENYIESDVPTDEQTLTKELAAAGFDSEDISLAFTWFSDLAALADQSYSTSATTTQAANRIYTQDELKKIGAESRSFVMFLEQAGVMNPLEREIVIDRLMALTESDISLDQAKWISLMVLWRHGKARDYLFVEDALFNQTPHTLH</sequence>
<evidence type="ECO:0000256" key="1">
    <source>
        <dbReference type="HAMAP-Rule" id="MF_00598"/>
    </source>
</evidence>
<organism evidence="2 3">
    <name type="scientific">Novimethylophilus kurashikiensis</name>
    <dbReference type="NCBI Taxonomy" id="1825523"/>
    <lineage>
        <taxon>Bacteria</taxon>
        <taxon>Pseudomonadati</taxon>
        <taxon>Pseudomonadota</taxon>
        <taxon>Betaproteobacteria</taxon>
        <taxon>Nitrosomonadales</taxon>
        <taxon>Methylophilaceae</taxon>
        <taxon>Novimethylophilus</taxon>
    </lineage>
</organism>
<name>A0A2R5FA58_9PROT</name>
<dbReference type="AlphaFoldDB" id="A0A2R5FA58"/>
<keyword evidence="3" id="KW-1185">Reference proteome</keyword>
<dbReference type="PANTHER" id="PTHR38692">
    <property type="entry name" value="PROTEIN SMG"/>
    <property type="match status" value="1"/>
</dbReference>
<dbReference type="InterPro" id="IPR007456">
    <property type="entry name" value="Smg"/>
</dbReference>
<comment type="similarity">
    <text evidence="1">Belongs to the Smg family.</text>
</comment>